<dbReference type="Pfam" id="PF03243">
    <property type="entry name" value="MerB"/>
    <property type="match status" value="1"/>
</dbReference>
<dbReference type="EMBL" id="PJMY01000003">
    <property type="protein sequence ID" value="PKV94070.1"/>
    <property type="molecule type" value="Genomic_DNA"/>
</dbReference>
<proteinExistence type="predicted"/>
<evidence type="ECO:0000313" key="1">
    <source>
        <dbReference type="EMBL" id="PKV94070.1"/>
    </source>
</evidence>
<dbReference type="Proteomes" id="UP000233750">
    <property type="component" value="Unassembled WGS sequence"/>
</dbReference>
<evidence type="ECO:0000313" key="2">
    <source>
        <dbReference type="Proteomes" id="UP000233750"/>
    </source>
</evidence>
<comment type="caution">
    <text evidence="1">The sequence shown here is derived from an EMBL/GenBank/DDBJ whole genome shotgun (WGS) entry which is preliminary data.</text>
</comment>
<dbReference type="AlphaFoldDB" id="A0A2N3WJL9"/>
<dbReference type="SUPFAM" id="SSF160387">
    <property type="entry name" value="NosL/MerB-like"/>
    <property type="match status" value="1"/>
</dbReference>
<dbReference type="InterPro" id="IPR004927">
    <property type="entry name" value="MerB"/>
</dbReference>
<gene>
    <name evidence="1" type="ORF">ATK30_4939</name>
</gene>
<keyword evidence="2" id="KW-1185">Reference proteome</keyword>
<dbReference type="RefSeq" id="WP_013673491.1">
    <property type="nucleotide sequence ID" value="NZ_PJMY01000003.1"/>
</dbReference>
<name>A0A2N3WJL9_9PSEU</name>
<accession>A0A2N3WJL9</accession>
<reference evidence="1 2" key="1">
    <citation type="submission" date="2017-12" db="EMBL/GenBank/DDBJ databases">
        <title>Sequencing the genomes of 1000 Actinobacteria strains.</title>
        <authorList>
            <person name="Klenk H.-P."/>
        </authorList>
    </citation>
    <scope>NUCLEOTIDE SEQUENCE [LARGE SCALE GENOMIC DNA]</scope>
    <source>
        <strain evidence="1 2">DSM 45165</strain>
    </source>
</reference>
<dbReference type="Gene3D" id="3.30.450.410">
    <property type="match status" value="1"/>
</dbReference>
<protein>
    <submittedName>
        <fullName evidence="1">Alkylmercury lyase-like protein</fullName>
    </submittedName>
</protein>
<dbReference type="OrthoDB" id="7185309at2"/>
<dbReference type="GO" id="GO:0018836">
    <property type="term" value="F:alkylmercury lyase activity"/>
    <property type="evidence" value="ECO:0007669"/>
    <property type="project" value="InterPro"/>
</dbReference>
<dbReference type="InterPro" id="IPR053717">
    <property type="entry name" value="MerB_lyase_sf"/>
</dbReference>
<organism evidence="1 2">
    <name type="scientific">Amycolatopsis echigonensis</name>
    <dbReference type="NCBI Taxonomy" id="2576905"/>
    <lineage>
        <taxon>Bacteria</taxon>
        <taxon>Bacillati</taxon>
        <taxon>Actinomycetota</taxon>
        <taxon>Actinomycetes</taxon>
        <taxon>Pseudonocardiales</taxon>
        <taxon>Pseudonocardiaceae</taxon>
        <taxon>Amycolatopsis</taxon>
    </lineage>
</organism>
<sequence>MTDLSDLDLDKAAAAASLSPAARAVHRWVLTVFAETGRAPSRTDLQRAARERTAETGVAHDAVVAELTGRDVLALDERGEIRAAYPFSPEPTRHRVSWHGGPAAYAMCAIDALGMSAMLGIPVTITSAEPGTERAVTVHVDHDTARWEPDTAVVFAGHTDDDTACCPSVDRTCGHINFFTTVDAAHAWAANNPSITGAIRNQHQALASGIAEFGALMAGTTDTPTPDDR</sequence>